<reference evidence="1 2" key="1">
    <citation type="submission" date="2019-02" db="EMBL/GenBank/DDBJ databases">
        <title>Haloarcula mannanilyticum sp. nov., a mannan degrading haloarchaeon isolated from commercial salt.</title>
        <authorList>
            <person name="Enomoto S."/>
            <person name="Shimane Y."/>
            <person name="Kamekura M."/>
            <person name="Ito T."/>
            <person name="Moriya O."/>
            <person name="Ihara K."/>
            <person name="Takahashi-Ando N."/>
            <person name="Fukushima Y."/>
            <person name="Yoshida Y."/>
            <person name="Usama R."/>
            <person name="Takai K."/>
            <person name="Minegishi H."/>
        </authorList>
    </citation>
    <scope>NUCLEOTIDE SEQUENCE [LARGE SCALE GENOMIC DNA]</scope>
    <source>
        <strain evidence="1 2">MD130-1</strain>
    </source>
</reference>
<protein>
    <submittedName>
        <fullName evidence="1">Uncharacterized protein</fullName>
    </submittedName>
</protein>
<proteinExistence type="predicted"/>
<dbReference type="RefSeq" id="WP_137685314.1">
    <property type="nucleotide sequence ID" value="NZ_BIXZ01000012.1"/>
</dbReference>
<accession>A0A4C2EMU3</accession>
<name>A0A4C2EMU3_9EURY</name>
<dbReference type="Proteomes" id="UP000304382">
    <property type="component" value="Unassembled WGS sequence"/>
</dbReference>
<organism evidence="1 2">
    <name type="scientific">Haloarcula mannanilytica</name>
    <dbReference type="NCBI Taxonomy" id="2509225"/>
    <lineage>
        <taxon>Archaea</taxon>
        <taxon>Methanobacteriati</taxon>
        <taxon>Methanobacteriota</taxon>
        <taxon>Stenosarchaea group</taxon>
        <taxon>Halobacteria</taxon>
        <taxon>Halobacteriales</taxon>
        <taxon>Haloarculaceae</taxon>
        <taxon>Haloarcula</taxon>
    </lineage>
</organism>
<sequence>MEFHIWTTDQVALGFQTGAMATLTDLADEVDFELEVWSEDRDLPRVDTSVTSWETILLDEFTSEVHSRYGCPGDKEYHMLLVNEQSWNPGAGMTIGTVNAEGGYDPFVNNTPCDNSWAVVGGVNVAVKVFANTSGIYGGNGDKAFKATVRHNAIHGLCLDSVTTPADDCSMSSSKDHSLGKITNNDAVTPAQIWYTTNPLSGNDPPCNNCDNEPQQSASDIRLDITDCTQHNLNTSADKLNL</sequence>
<evidence type="ECO:0000313" key="2">
    <source>
        <dbReference type="Proteomes" id="UP000304382"/>
    </source>
</evidence>
<keyword evidence="2" id="KW-1185">Reference proteome</keyword>
<comment type="caution">
    <text evidence="1">The sequence shown here is derived from an EMBL/GenBank/DDBJ whole genome shotgun (WGS) entry which is preliminary data.</text>
</comment>
<gene>
    <name evidence="1" type="ORF">Harman_38430</name>
</gene>
<dbReference type="AlphaFoldDB" id="A0A4C2EMU3"/>
<dbReference type="EMBL" id="BIXZ01000012">
    <property type="protein sequence ID" value="GCF15908.1"/>
    <property type="molecule type" value="Genomic_DNA"/>
</dbReference>
<evidence type="ECO:0000313" key="1">
    <source>
        <dbReference type="EMBL" id="GCF15908.1"/>
    </source>
</evidence>